<protein>
    <submittedName>
        <fullName evidence="1">Uncharacterized protein</fullName>
    </submittedName>
</protein>
<gene>
    <name evidence="1" type="ORF">H9754_00635</name>
</gene>
<accession>A0A9D2PEA1</accession>
<proteinExistence type="predicted"/>
<organism evidence="1 2">
    <name type="scientific">Candidatus Anaerostipes avistercoris</name>
    <dbReference type="NCBI Taxonomy" id="2838462"/>
    <lineage>
        <taxon>Bacteria</taxon>
        <taxon>Bacillati</taxon>
        <taxon>Bacillota</taxon>
        <taxon>Clostridia</taxon>
        <taxon>Lachnospirales</taxon>
        <taxon>Lachnospiraceae</taxon>
        <taxon>Anaerostipes</taxon>
    </lineage>
</organism>
<sequence>MAETKMITIEKYMYDGLQRQKEQLQVIIRLAKAGTLTPDHVLIITGEKQGEE</sequence>
<reference evidence="1" key="1">
    <citation type="journal article" date="2021" name="PeerJ">
        <title>Extensive microbial diversity within the chicken gut microbiome revealed by metagenomics and culture.</title>
        <authorList>
            <person name="Gilroy R."/>
            <person name="Ravi A."/>
            <person name="Getino M."/>
            <person name="Pursley I."/>
            <person name="Horton D.L."/>
            <person name="Alikhan N.F."/>
            <person name="Baker D."/>
            <person name="Gharbi K."/>
            <person name="Hall N."/>
            <person name="Watson M."/>
            <person name="Adriaenssens E.M."/>
            <person name="Foster-Nyarko E."/>
            <person name="Jarju S."/>
            <person name="Secka A."/>
            <person name="Antonio M."/>
            <person name="Oren A."/>
            <person name="Chaudhuri R.R."/>
            <person name="La Ragione R."/>
            <person name="Hildebrand F."/>
            <person name="Pallen M.J."/>
        </authorList>
    </citation>
    <scope>NUCLEOTIDE SEQUENCE</scope>
    <source>
        <strain evidence="1">ChiSjej3B21-8574</strain>
    </source>
</reference>
<dbReference type="EMBL" id="DWWD01000005">
    <property type="protein sequence ID" value="HJC49082.1"/>
    <property type="molecule type" value="Genomic_DNA"/>
</dbReference>
<evidence type="ECO:0000313" key="2">
    <source>
        <dbReference type="Proteomes" id="UP000823904"/>
    </source>
</evidence>
<reference evidence="1" key="2">
    <citation type="submission" date="2021-04" db="EMBL/GenBank/DDBJ databases">
        <authorList>
            <person name="Gilroy R."/>
        </authorList>
    </citation>
    <scope>NUCLEOTIDE SEQUENCE</scope>
    <source>
        <strain evidence="1">ChiSjej3B21-8574</strain>
    </source>
</reference>
<dbReference type="Proteomes" id="UP000823904">
    <property type="component" value="Unassembled WGS sequence"/>
</dbReference>
<comment type="caution">
    <text evidence="1">The sequence shown here is derived from an EMBL/GenBank/DDBJ whole genome shotgun (WGS) entry which is preliminary data.</text>
</comment>
<evidence type="ECO:0000313" key="1">
    <source>
        <dbReference type="EMBL" id="HJC49082.1"/>
    </source>
</evidence>
<name>A0A9D2PEA1_9FIRM</name>
<dbReference type="AlphaFoldDB" id="A0A9D2PEA1"/>